<dbReference type="PANTHER" id="PTHR23301">
    <property type="entry name" value="CHITIN BINDING PERITROPHIN-A"/>
    <property type="match status" value="1"/>
</dbReference>
<dbReference type="InterPro" id="IPR051940">
    <property type="entry name" value="Chitin_bind-dev_reg"/>
</dbReference>
<reference evidence="8" key="1">
    <citation type="submission" date="2022-11" db="UniProtKB">
        <authorList>
            <consortium name="WormBaseParasite"/>
        </authorList>
    </citation>
    <scope>IDENTIFICATION</scope>
</reference>
<dbReference type="Gene3D" id="2.170.140.10">
    <property type="entry name" value="Chitin binding domain"/>
    <property type="match status" value="3"/>
</dbReference>
<dbReference type="InterPro" id="IPR002557">
    <property type="entry name" value="Chitin-bd_dom"/>
</dbReference>
<feature type="domain" description="Chitin-binding type-2" evidence="6">
    <location>
        <begin position="738"/>
        <end position="800"/>
    </location>
</feature>
<dbReference type="PANTHER" id="PTHR23301:SF0">
    <property type="entry name" value="CHITIN-BINDING TYPE-2 DOMAIN-CONTAINING PROTEIN-RELATED"/>
    <property type="match status" value="1"/>
</dbReference>
<keyword evidence="5" id="KW-0325">Glycoprotein</keyword>
<name>A0A915PE68_9BILA</name>
<keyword evidence="7" id="KW-1185">Reference proteome</keyword>
<feature type="domain" description="Chitin-binding type-2" evidence="6">
    <location>
        <begin position="128"/>
        <end position="194"/>
    </location>
</feature>
<dbReference type="Proteomes" id="UP000887560">
    <property type="component" value="Unplaced"/>
</dbReference>
<sequence length="800" mass="91088">MGGAWFFIPVRASRFTESKPARRVKDCFLPQVNLLNDATEKLAQAVHFCARHTPFTPTIYFLDGHSNEEHCSRQALICRGAAAKPLAISCPPGSKILLMKNMTCSKSPQHCNQAIKENITPIRTHLLRQLCEEKGGVPLFPQSLMKANEERCKNWYAVCEEFKEPEFVFCDGGKIFDQERELCRRILPEDQCPHLSACRQLKNFFANLLLFSFFIGWEWRMSAIGDCLPQFLFCNGMRPQLFQCHRPGDVFKDGECVPADVAKCNVCQPGEMKRSTDKCEQFYFCESKDNSPTVWRQYMCTSGQVFHPQRQECVSPSEFQCPVKTQCQDGDYYSVECGDFFLCVQGKYIIAKCPDWTQWKGEEKRCVYSDKYPCHFCKEQQTGIISNKKSEDYYPLENLLPEGFNPFNEKIGIKQRRCIEGEKIINKHDCTHFMECIDGDWFNLACPTNYYFNTKTLGCVLATSSINSSFIQICQEFENKINSKLNGNNLALNKNKIESLHLLPVYTANNSVNVNRAIGGLGPLPELNDKKYSFVFCTAKSPLRIPNYYDCTKYSECALELGGYYTEKQCALGTQFDPSLLMCTYNYTCLPTNCTSGLRQPLPQCGKAKECRDGKWHEFECPNSMAFVDGKCSELTNCHKSWYLINKSQLNLSQCDPKYACLSTQIPPCFEGELRPIISPKTTECQSEYEICRDGKFYKQICPYGERFYLGKCEVFDKCGNKNGINKNNIGEDSGGIYEKCQASFFDESPGPSGFRSDRQNCSKFYQCAGGKWVKKDCGKGTVFNPAISVCDWPTNVPSC</sequence>
<keyword evidence="1" id="KW-0147">Chitin-binding</keyword>
<evidence type="ECO:0000256" key="5">
    <source>
        <dbReference type="ARBA" id="ARBA00023180"/>
    </source>
</evidence>
<dbReference type="SUPFAM" id="SSF57625">
    <property type="entry name" value="Invertebrate chitin-binding proteins"/>
    <property type="match status" value="4"/>
</dbReference>
<protein>
    <submittedName>
        <fullName evidence="8">Chitin-binding type-2 domain-containing protein</fullName>
    </submittedName>
</protein>
<dbReference type="SMART" id="SM00494">
    <property type="entry name" value="ChtBD2"/>
    <property type="match status" value="8"/>
</dbReference>
<feature type="domain" description="Chitin-binding type-2" evidence="6">
    <location>
        <begin position="534"/>
        <end position="591"/>
    </location>
</feature>
<evidence type="ECO:0000259" key="6">
    <source>
        <dbReference type="PROSITE" id="PS50940"/>
    </source>
</evidence>
<evidence type="ECO:0000256" key="1">
    <source>
        <dbReference type="ARBA" id="ARBA00022669"/>
    </source>
</evidence>
<evidence type="ECO:0000256" key="2">
    <source>
        <dbReference type="ARBA" id="ARBA00022729"/>
    </source>
</evidence>
<dbReference type="WBParaSite" id="scf7180000424472.g13232">
    <property type="protein sequence ID" value="scf7180000424472.g13232"/>
    <property type="gene ID" value="scf7180000424472.g13232"/>
</dbReference>
<proteinExistence type="predicted"/>
<dbReference type="Pfam" id="PF01607">
    <property type="entry name" value="CBM_14"/>
    <property type="match status" value="2"/>
</dbReference>
<keyword evidence="4" id="KW-1015">Disulfide bond</keyword>
<dbReference type="AlphaFoldDB" id="A0A915PE68"/>
<evidence type="ECO:0000256" key="4">
    <source>
        <dbReference type="ARBA" id="ARBA00023157"/>
    </source>
</evidence>
<feature type="domain" description="Chitin-binding type-2" evidence="6">
    <location>
        <begin position="324"/>
        <end position="376"/>
    </location>
</feature>
<dbReference type="GO" id="GO:0005576">
    <property type="term" value="C:extracellular region"/>
    <property type="evidence" value="ECO:0007669"/>
    <property type="project" value="InterPro"/>
</dbReference>
<keyword evidence="2" id="KW-0732">Signal</keyword>
<evidence type="ECO:0000313" key="8">
    <source>
        <dbReference type="WBParaSite" id="scf7180000424472.g13232"/>
    </source>
</evidence>
<dbReference type="PROSITE" id="PS50940">
    <property type="entry name" value="CHIT_BIND_II"/>
    <property type="match status" value="6"/>
</dbReference>
<accession>A0A915PE68</accession>
<evidence type="ECO:0000313" key="7">
    <source>
        <dbReference type="Proteomes" id="UP000887560"/>
    </source>
</evidence>
<organism evidence="7 8">
    <name type="scientific">Meloidogyne floridensis</name>
    <dbReference type="NCBI Taxonomy" id="298350"/>
    <lineage>
        <taxon>Eukaryota</taxon>
        <taxon>Metazoa</taxon>
        <taxon>Ecdysozoa</taxon>
        <taxon>Nematoda</taxon>
        <taxon>Chromadorea</taxon>
        <taxon>Rhabditida</taxon>
        <taxon>Tylenchina</taxon>
        <taxon>Tylenchomorpha</taxon>
        <taxon>Tylenchoidea</taxon>
        <taxon>Meloidogynidae</taxon>
        <taxon>Meloidogyninae</taxon>
        <taxon>Meloidogyne</taxon>
    </lineage>
</organism>
<feature type="domain" description="Chitin-binding type-2" evidence="6">
    <location>
        <begin position="415"/>
        <end position="476"/>
    </location>
</feature>
<keyword evidence="3" id="KW-0677">Repeat</keyword>
<evidence type="ECO:0000256" key="3">
    <source>
        <dbReference type="ARBA" id="ARBA00022737"/>
    </source>
</evidence>
<dbReference type="GO" id="GO:0008061">
    <property type="term" value="F:chitin binding"/>
    <property type="evidence" value="ECO:0007669"/>
    <property type="project" value="UniProtKB-KW"/>
</dbReference>
<dbReference type="InterPro" id="IPR036508">
    <property type="entry name" value="Chitin-bd_dom_sf"/>
</dbReference>
<feature type="domain" description="Chitin-binding type-2" evidence="6">
    <location>
        <begin position="261"/>
        <end position="323"/>
    </location>
</feature>